<dbReference type="PANTHER" id="PTHR31438:SF1">
    <property type="entry name" value="LYSINE N-ACYLTRANSFERASE C17G9.06C-RELATED"/>
    <property type="match status" value="1"/>
</dbReference>
<dbReference type="PANTHER" id="PTHR31438">
    <property type="entry name" value="LYSINE N-ACYLTRANSFERASE C17G9.06C-RELATED"/>
    <property type="match status" value="1"/>
</dbReference>
<accession>A0A2N7ICE2</accession>
<dbReference type="RefSeq" id="WP_102561554.1">
    <property type="nucleotide sequence ID" value="NZ_MCYL01000026.1"/>
</dbReference>
<organism evidence="3 4">
    <name type="scientific">Vibrio lentus</name>
    <dbReference type="NCBI Taxonomy" id="136468"/>
    <lineage>
        <taxon>Bacteria</taxon>
        <taxon>Pseudomonadati</taxon>
        <taxon>Pseudomonadota</taxon>
        <taxon>Gammaproteobacteria</taxon>
        <taxon>Vibrionales</taxon>
        <taxon>Vibrionaceae</taxon>
        <taxon>Vibrio</taxon>
    </lineage>
</organism>
<comment type="pathway">
    <text evidence="1">Siderophore biosynthesis.</text>
</comment>
<dbReference type="EMBL" id="MCYL01000026">
    <property type="protein sequence ID" value="PML54416.1"/>
    <property type="molecule type" value="Genomic_DNA"/>
</dbReference>
<gene>
    <name evidence="3" type="ORF">BCT74_23880</name>
</gene>
<dbReference type="InterPro" id="IPR019432">
    <property type="entry name" value="Acyltransferase_MbtK/IucB-like"/>
</dbReference>
<sequence length="325" mass="37736">MTGKHQPLNTLPDGQSVSLSEEQDRYCVEVSSGVVEVVRETNQFWRLTQMTALNTEQLSAFALLFSANPEIRTIELGLFRSEVLDSLCFETAQGLKVLWREAIMQVPELWLKNRHRTLYPHKQILDAAGYHPARPKPLLGELYRRYIPDLNAVLTLEGLDVDKHLTFFNKWQNSQRVANFWEQTGSLEEHRKYLEDSVKNNKNQLLVVCLDNQPFAYIEVYWTKEDRIAPYYAAGDYDRGIHMLVGEESHRGAHKVAAWLPSVCHFIYLSDPRTEKIVSEPRADNDKMIGYLQKYGFAKVKEFEFPHKRAALMCQLKDSFFSNEF</sequence>
<comment type="caution">
    <text evidence="3">The sequence shown here is derived from an EMBL/GenBank/DDBJ whole genome shotgun (WGS) entry which is preliminary data.</text>
</comment>
<evidence type="ECO:0000313" key="3">
    <source>
        <dbReference type="EMBL" id="PML54416.1"/>
    </source>
</evidence>
<dbReference type="GO" id="GO:0019290">
    <property type="term" value="P:siderophore biosynthetic process"/>
    <property type="evidence" value="ECO:0007669"/>
    <property type="project" value="InterPro"/>
</dbReference>
<evidence type="ECO:0000313" key="4">
    <source>
        <dbReference type="Proteomes" id="UP000235746"/>
    </source>
</evidence>
<dbReference type="Proteomes" id="UP000235746">
    <property type="component" value="Unassembled WGS sequence"/>
</dbReference>
<dbReference type="GO" id="GO:0016410">
    <property type="term" value="F:N-acyltransferase activity"/>
    <property type="evidence" value="ECO:0007669"/>
    <property type="project" value="TreeGrafter"/>
</dbReference>
<proteinExistence type="predicted"/>
<protein>
    <submittedName>
        <fullName evidence="3">Siderophore biosynthesis protein</fullName>
    </submittedName>
</protein>
<dbReference type="Gene3D" id="3.40.630.30">
    <property type="match status" value="1"/>
</dbReference>
<dbReference type="InterPro" id="IPR016181">
    <property type="entry name" value="Acyl_CoA_acyltransferase"/>
</dbReference>
<dbReference type="SUPFAM" id="SSF55729">
    <property type="entry name" value="Acyl-CoA N-acyltransferases (Nat)"/>
    <property type="match status" value="1"/>
</dbReference>
<reference evidence="4" key="1">
    <citation type="submission" date="2016-07" db="EMBL/GenBank/DDBJ databases">
        <title>Nontailed viruses are major unrecognized killers of bacteria in the ocean.</title>
        <authorList>
            <person name="Kauffman K."/>
            <person name="Hussain F."/>
            <person name="Yang J."/>
            <person name="Arevalo P."/>
            <person name="Brown J."/>
            <person name="Cutler M."/>
            <person name="Kelly L."/>
            <person name="Polz M.F."/>
        </authorList>
    </citation>
    <scope>NUCLEOTIDE SEQUENCE [LARGE SCALE GENOMIC DNA]</scope>
    <source>
        <strain evidence="4">10N.261.51.B8</strain>
    </source>
</reference>
<name>A0A2N7ICE2_9VIBR</name>
<dbReference type="SMART" id="SM01006">
    <property type="entry name" value="AlcB"/>
    <property type="match status" value="1"/>
</dbReference>
<feature type="domain" description="Acyltransferase MbtK/IucB-like conserved" evidence="2">
    <location>
        <begin position="157"/>
        <end position="198"/>
    </location>
</feature>
<dbReference type="Pfam" id="PF13523">
    <property type="entry name" value="Acetyltransf_8"/>
    <property type="match status" value="1"/>
</dbReference>
<evidence type="ECO:0000256" key="1">
    <source>
        <dbReference type="ARBA" id="ARBA00004924"/>
    </source>
</evidence>
<dbReference type="AlphaFoldDB" id="A0A2N7ICE2"/>
<evidence type="ECO:0000259" key="2">
    <source>
        <dbReference type="SMART" id="SM01006"/>
    </source>
</evidence>